<evidence type="ECO:0000256" key="1">
    <source>
        <dbReference type="ARBA" id="ARBA00004651"/>
    </source>
</evidence>
<dbReference type="eggNOG" id="COG3336">
    <property type="taxonomic scope" value="Bacteria"/>
</dbReference>
<feature type="transmembrane region" description="Helical" evidence="6">
    <location>
        <begin position="142"/>
        <end position="159"/>
    </location>
</feature>
<comment type="subcellular location">
    <subcellularLocation>
        <location evidence="1">Cell membrane</location>
        <topology evidence="1">Multi-pass membrane protein</topology>
    </subcellularLocation>
</comment>
<evidence type="ECO:0008006" key="10">
    <source>
        <dbReference type="Google" id="ProtNLM"/>
    </source>
</evidence>
<evidence type="ECO:0000313" key="8">
    <source>
        <dbReference type="EMBL" id="ESR23257.1"/>
    </source>
</evidence>
<evidence type="ECO:0000256" key="4">
    <source>
        <dbReference type="ARBA" id="ARBA00022989"/>
    </source>
</evidence>
<keyword evidence="3 6" id="KW-0812">Transmembrane</keyword>
<feature type="transmembrane region" description="Helical" evidence="6">
    <location>
        <begin position="201"/>
        <end position="227"/>
    </location>
</feature>
<keyword evidence="7" id="KW-0732">Signal</keyword>
<keyword evidence="9" id="KW-1185">Reference proteome</keyword>
<feature type="transmembrane region" description="Helical" evidence="6">
    <location>
        <begin position="171"/>
        <end position="189"/>
    </location>
</feature>
<feature type="transmembrane region" description="Helical" evidence="6">
    <location>
        <begin position="46"/>
        <end position="64"/>
    </location>
</feature>
<dbReference type="STRING" id="631454.N177_3325"/>
<feature type="chain" id="PRO_5004728193" description="Cytochrome c oxidase assembly protein" evidence="7">
    <location>
        <begin position="21"/>
        <end position="295"/>
    </location>
</feature>
<feature type="transmembrane region" description="Helical" evidence="6">
    <location>
        <begin position="247"/>
        <end position="269"/>
    </location>
</feature>
<name>V4QU03_9HYPH</name>
<evidence type="ECO:0000256" key="3">
    <source>
        <dbReference type="ARBA" id="ARBA00022692"/>
    </source>
</evidence>
<evidence type="ECO:0000256" key="5">
    <source>
        <dbReference type="ARBA" id="ARBA00023136"/>
    </source>
</evidence>
<proteinExistence type="predicted"/>
<dbReference type="GO" id="GO:0005886">
    <property type="term" value="C:plasma membrane"/>
    <property type="evidence" value="ECO:0007669"/>
    <property type="project" value="UniProtKB-SubCell"/>
</dbReference>
<feature type="transmembrane region" description="Helical" evidence="6">
    <location>
        <begin position="102"/>
        <end position="121"/>
    </location>
</feature>
<evidence type="ECO:0000256" key="7">
    <source>
        <dbReference type="SAM" id="SignalP"/>
    </source>
</evidence>
<organism evidence="8 9">
    <name type="scientific">Lutibaculum baratangense AMV1</name>
    <dbReference type="NCBI Taxonomy" id="631454"/>
    <lineage>
        <taxon>Bacteria</taxon>
        <taxon>Pseudomonadati</taxon>
        <taxon>Pseudomonadota</taxon>
        <taxon>Alphaproteobacteria</taxon>
        <taxon>Hyphomicrobiales</taxon>
        <taxon>Tepidamorphaceae</taxon>
        <taxon>Lutibaculum</taxon>
    </lineage>
</organism>
<dbReference type="EMBL" id="AWXZ01000039">
    <property type="protein sequence ID" value="ESR23257.1"/>
    <property type="molecule type" value="Genomic_DNA"/>
</dbReference>
<comment type="caution">
    <text evidence="8">The sequence shown here is derived from an EMBL/GenBank/DDBJ whole genome shotgun (WGS) entry which is preliminary data.</text>
</comment>
<evidence type="ECO:0000256" key="2">
    <source>
        <dbReference type="ARBA" id="ARBA00022475"/>
    </source>
</evidence>
<evidence type="ECO:0000313" key="9">
    <source>
        <dbReference type="Proteomes" id="UP000017819"/>
    </source>
</evidence>
<dbReference type="AlphaFoldDB" id="V4QU03"/>
<reference evidence="8 9" key="1">
    <citation type="journal article" date="2014" name="Genome Announc.">
        <title>Draft Genome Sequence of Lutibaculum baratangense Strain AMV1T, Isolated from a Mud Volcano in Andamans, India.</title>
        <authorList>
            <person name="Singh A."/>
            <person name="Sreenivas A."/>
            <person name="Sathyanarayana Reddy G."/>
            <person name="Pinnaka A.K."/>
            <person name="Shivaji S."/>
        </authorList>
    </citation>
    <scope>NUCLEOTIDE SEQUENCE [LARGE SCALE GENOMIC DNA]</scope>
    <source>
        <strain evidence="8 9">AMV1</strain>
    </source>
</reference>
<protein>
    <recommendedName>
        <fullName evidence="10">Cytochrome c oxidase assembly protein</fullName>
    </recommendedName>
</protein>
<keyword evidence="4 6" id="KW-1133">Transmembrane helix</keyword>
<gene>
    <name evidence="8" type="ORF">N177_3325</name>
</gene>
<dbReference type="InterPro" id="IPR019108">
    <property type="entry name" value="Caa3_assmbl_CtaG-rel"/>
</dbReference>
<dbReference type="Proteomes" id="UP000017819">
    <property type="component" value="Unassembled WGS sequence"/>
</dbReference>
<evidence type="ECO:0000256" key="6">
    <source>
        <dbReference type="SAM" id="Phobius"/>
    </source>
</evidence>
<accession>V4QU03</accession>
<dbReference type="Pfam" id="PF09678">
    <property type="entry name" value="Caa3_CtaG"/>
    <property type="match status" value="1"/>
</dbReference>
<feature type="transmembrane region" description="Helical" evidence="6">
    <location>
        <begin position="76"/>
        <end position="96"/>
    </location>
</feature>
<keyword evidence="2" id="KW-1003">Cell membrane</keyword>
<feature type="signal peptide" evidence="7">
    <location>
        <begin position="1"/>
        <end position="20"/>
    </location>
</feature>
<sequence>MIATAGLTAAAALAPLPALAQAEPPGLLELCLATVLRPGEVWQAWSFSPWVVVPLLVALALFLLGHRRADGRTAAFLAGWGVLVVALVSPLCRLAATLVSAHMAQFMLLTIVAPALIALARPGEAMARAAGFRAGSITGGRWMGLAAVAYGALVWLWHAPTVYETVLLDPTAHLAMFALVVVASVWFWSEHLNAPKRRAQAALSLLATAAHTGLLGAILTFAPQSFYPLLSAGAEAWQLSPLDDQQIAGLVMWVVGGALYLLVIVLLAWRILSDEAAPIEHAPEIAIPTAGSQGR</sequence>
<keyword evidence="5 6" id="KW-0472">Membrane</keyword>